<evidence type="ECO:0000313" key="2">
    <source>
        <dbReference type="Proteomes" id="UP000031718"/>
    </source>
</evidence>
<reference evidence="1 2" key="1">
    <citation type="submission" date="2014-10" db="EMBL/GenBank/DDBJ databases">
        <authorList>
            <person name="Mackenzie J."/>
            <person name="Lekholoane M."/>
            <person name="Leqhaoe R."/>
            <person name="Mcunu Z."/>
            <person name="Mzobe Z."/>
            <person name="Rodel H."/>
            <person name="Seagreen C."/>
            <person name="Mazeka N."/>
            <person name="Larsen M.H."/>
            <person name="Rubin E.J."/>
            <person name="Russell D.A."/>
            <person name="Guerrero C.A."/>
            <person name="Bowman C.A."/>
            <person name="Jacobs-Sera D."/>
            <person name="Hendrix R.W."/>
            <person name="Hatfull G.F."/>
        </authorList>
    </citation>
    <scope>NUCLEOTIDE SEQUENCE [LARGE SCALE GENOMIC DNA]</scope>
</reference>
<sequence>MAGKATVKVQEDAVDTLVDETLGDEDRWNDYVTENPCPPLVVKGIRLTQPSTEAVEEWTRRLNEPDSDAILMGEENYKKLKAAFAKAPFGAWRNFQRDYMTHMFGSDDMATLGKVIQVVNRHWDAISWDFDEILHFSAFEYFQWTPAPTRSGWMRKRPWHDFLSKVQRLAEMDGTATQESILHDPEVVEWMATHKPGKAEPRIWGQTRIVNLLMSQIEVATGKPMKRAVIPGEKLREKRNVNRLKNTLSRIGVHN</sequence>
<protein>
    <submittedName>
        <fullName evidence="1">Tail assembly chaperone</fullName>
    </submittedName>
</protein>
<dbReference type="Proteomes" id="UP000031718">
    <property type="component" value="Segment"/>
</dbReference>
<dbReference type="EMBL" id="KP027195">
    <property type="protein sequence ID" value="AJD82108.1"/>
    <property type="molecule type" value="Genomic_DNA"/>
</dbReference>
<accession>A0A0B4ZZT6</accession>
<organism evidence="1 2">
    <name type="scientific">Mycobacterium phage Cosmo</name>
    <dbReference type="NCBI Taxonomy" id="1567467"/>
    <lineage>
        <taxon>Viruses</taxon>
        <taxon>Duplodnaviria</taxon>
        <taxon>Heunggongvirae</taxon>
        <taxon>Uroviricota</taxon>
        <taxon>Caudoviricetes</taxon>
        <taxon>Vilmaviridae</taxon>
        <taxon>Wildcatvirus</taxon>
        <taxon>Wildcatvirus wildcat</taxon>
        <taxon>Mycobacterium virus Wildcat</taxon>
    </lineage>
</organism>
<proteinExistence type="predicted"/>
<evidence type="ECO:0000313" key="1">
    <source>
        <dbReference type="EMBL" id="AJD82108.1"/>
    </source>
</evidence>
<name>A0A0B4ZZT6_9CAUD</name>
<gene>
    <name evidence="1" type="primary">37</name>
    <name evidence="1" type="ORF">COSMO_37</name>
</gene>